<accession>A0A2M7LVC5</accession>
<sequence>DIIDNHGKNIQPRFHYIRKMRELYRYQNHSGLIRNLVILKDFLIRTYPCCVPTGIMVRKQCIDELGKFDEDFNYIGDLEFCIRMSTKYDFYYVNQKLSAWRYTESSETVNILHTQTISPVYFYRLIDKFYYKLNVARFFPKKDREKIIMDAYIFASKRAMLNSLVALKFFDIKLLLFTIKTVYKSDPFVINRIKLPFSLFKEFIIALYNLVKL</sequence>
<feature type="non-terminal residue" evidence="1">
    <location>
        <position position="1"/>
    </location>
</feature>
<proteinExistence type="predicted"/>
<protein>
    <recommendedName>
        <fullName evidence="3">Glycosyltransferase 2-like domain-containing protein</fullName>
    </recommendedName>
</protein>
<evidence type="ECO:0000313" key="1">
    <source>
        <dbReference type="EMBL" id="PIX71990.1"/>
    </source>
</evidence>
<gene>
    <name evidence="1" type="ORF">COZ39_03335</name>
</gene>
<comment type="caution">
    <text evidence="1">The sequence shown here is derived from an EMBL/GenBank/DDBJ whole genome shotgun (WGS) entry which is preliminary data.</text>
</comment>
<organism evidence="1 2">
    <name type="scientific">Candidatus Roizmanbacteria bacterium CG_4_10_14_3_um_filter_33_21</name>
    <dbReference type="NCBI Taxonomy" id="1974830"/>
    <lineage>
        <taxon>Bacteria</taxon>
        <taxon>Candidatus Roizmaniibacteriota</taxon>
    </lineage>
</organism>
<dbReference type="EMBL" id="PFJI01000144">
    <property type="protein sequence ID" value="PIX71990.1"/>
    <property type="molecule type" value="Genomic_DNA"/>
</dbReference>
<reference evidence="2" key="1">
    <citation type="submission" date="2017-09" db="EMBL/GenBank/DDBJ databases">
        <title>Depth-based differentiation of microbial function through sediment-hosted aquifers and enrichment of novel symbionts in the deep terrestrial subsurface.</title>
        <authorList>
            <person name="Probst A.J."/>
            <person name="Ladd B."/>
            <person name="Jarett J.K."/>
            <person name="Geller-Mcgrath D.E."/>
            <person name="Sieber C.M.K."/>
            <person name="Emerson J.B."/>
            <person name="Anantharaman K."/>
            <person name="Thomas B.C."/>
            <person name="Malmstrom R."/>
            <person name="Stieglmeier M."/>
            <person name="Klingl A."/>
            <person name="Woyke T."/>
            <person name="Ryan C.M."/>
            <person name="Banfield J.F."/>
        </authorList>
    </citation>
    <scope>NUCLEOTIDE SEQUENCE [LARGE SCALE GENOMIC DNA]</scope>
</reference>
<evidence type="ECO:0008006" key="3">
    <source>
        <dbReference type="Google" id="ProtNLM"/>
    </source>
</evidence>
<dbReference type="SUPFAM" id="SSF53448">
    <property type="entry name" value="Nucleotide-diphospho-sugar transferases"/>
    <property type="match status" value="1"/>
</dbReference>
<dbReference type="AlphaFoldDB" id="A0A2M7LVC5"/>
<name>A0A2M7LVC5_9BACT</name>
<evidence type="ECO:0000313" key="2">
    <source>
        <dbReference type="Proteomes" id="UP000229708"/>
    </source>
</evidence>
<dbReference type="Gene3D" id="3.90.550.10">
    <property type="entry name" value="Spore Coat Polysaccharide Biosynthesis Protein SpsA, Chain A"/>
    <property type="match status" value="1"/>
</dbReference>
<dbReference type="InterPro" id="IPR029044">
    <property type="entry name" value="Nucleotide-diphossugar_trans"/>
</dbReference>
<dbReference type="Proteomes" id="UP000229708">
    <property type="component" value="Unassembled WGS sequence"/>
</dbReference>